<feature type="domain" description="FtsK" evidence="12">
    <location>
        <begin position="770"/>
        <end position="939"/>
    </location>
</feature>
<dbReference type="GO" id="GO:0005886">
    <property type="term" value="C:plasma membrane"/>
    <property type="evidence" value="ECO:0007669"/>
    <property type="project" value="UniProtKB-SubCell"/>
</dbReference>
<dbReference type="AlphaFoldDB" id="A0A2A7MYG9"/>
<feature type="domain" description="FtsK" evidence="12">
    <location>
        <begin position="432"/>
        <end position="632"/>
    </location>
</feature>
<dbReference type="RefSeq" id="WP_097941553.1">
    <property type="nucleotide sequence ID" value="NZ_BLKS01000001.1"/>
</dbReference>
<evidence type="ECO:0000256" key="5">
    <source>
        <dbReference type="ARBA" id="ARBA00022741"/>
    </source>
</evidence>
<keyword evidence="6 9" id="KW-0067">ATP-binding</keyword>
<evidence type="ECO:0000256" key="11">
    <source>
        <dbReference type="SAM" id="Phobius"/>
    </source>
</evidence>
<evidence type="ECO:0000256" key="9">
    <source>
        <dbReference type="PROSITE-ProRule" id="PRU00289"/>
    </source>
</evidence>
<evidence type="ECO:0000313" key="13">
    <source>
        <dbReference type="EMBL" id="GFG51978.1"/>
    </source>
</evidence>
<dbReference type="GO" id="GO:0003677">
    <property type="term" value="F:DNA binding"/>
    <property type="evidence" value="ECO:0007669"/>
    <property type="project" value="InterPro"/>
</dbReference>
<dbReference type="InterPro" id="IPR023836">
    <property type="entry name" value="EccCa-like_Actinobacteria"/>
</dbReference>
<evidence type="ECO:0000256" key="10">
    <source>
        <dbReference type="SAM" id="MobiDB-lite"/>
    </source>
</evidence>
<evidence type="ECO:0000259" key="12">
    <source>
        <dbReference type="PROSITE" id="PS50901"/>
    </source>
</evidence>
<dbReference type="SUPFAM" id="SSF52540">
    <property type="entry name" value="P-loop containing nucleoside triphosphate hydrolases"/>
    <property type="match status" value="3"/>
</dbReference>
<comment type="caution">
    <text evidence="14">The sequence shown here is derived from an EMBL/GenBank/DDBJ whole genome shotgun (WGS) entry which is preliminary data.</text>
</comment>
<feature type="transmembrane region" description="Helical" evidence="11">
    <location>
        <begin position="36"/>
        <end position="56"/>
    </location>
</feature>
<keyword evidence="5 9" id="KW-0547">Nucleotide-binding</keyword>
<dbReference type="InterPro" id="IPR023837">
    <property type="entry name" value="EccCb-like_Actinobacteria"/>
</dbReference>
<dbReference type="Pfam" id="PF01580">
    <property type="entry name" value="FtsK_SpoIIIE"/>
    <property type="match status" value="2"/>
</dbReference>
<feature type="transmembrane region" description="Helical" evidence="11">
    <location>
        <begin position="68"/>
        <end position="87"/>
    </location>
</feature>
<feature type="binding site" evidence="9">
    <location>
        <begin position="455"/>
        <end position="462"/>
    </location>
    <ligand>
        <name>ATP</name>
        <dbReference type="ChEBI" id="CHEBI:30616"/>
    </ligand>
</feature>
<evidence type="ECO:0000256" key="6">
    <source>
        <dbReference type="ARBA" id="ARBA00022840"/>
    </source>
</evidence>
<evidence type="ECO:0000256" key="4">
    <source>
        <dbReference type="ARBA" id="ARBA00022737"/>
    </source>
</evidence>
<dbReference type="Proteomes" id="UP000220914">
    <property type="component" value="Unassembled WGS sequence"/>
</dbReference>
<gene>
    <name evidence="14" type="ORF">CQY20_18565</name>
    <name evidence="13" type="ORF">MAGR_34190</name>
</gene>
<dbReference type="GO" id="GO:0005524">
    <property type="term" value="F:ATP binding"/>
    <property type="evidence" value="ECO:0007669"/>
    <property type="project" value="UniProtKB-UniRule"/>
</dbReference>
<accession>A0A2A7MYG9</accession>
<keyword evidence="3 11" id="KW-0812">Transmembrane</keyword>
<dbReference type="InterPro" id="IPR027417">
    <property type="entry name" value="P-loop_NTPase"/>
</dbReference>
<protein>
    <submittedName>
        <fullName evidence="13">Putative FtsK/SpoIIIE family protein</fullName>
    </submittedName>
    <submittedName>
        <fullName evidence="14">Type VII secretion protein EccC</fullName>
    </submittedName>
</protein>
<feature type="binding site" evidence="9">
    <location>
        <begin position="789"/>
        <end position="796"/>
    </location>
    <ligand>
        <name>ATP</name>
        <dbReference type="ChEBI" id="CHEBI:30616"/>
    </ligand>
</feature>
<reference evidence="13" key="3">
    <citation type="submission" date="2020-02" db="EMBL/GenBank/DDBJ databases">
        <authorList>
            <person name="Matsumoto Y."/>
            <person name="Motooka D."/>
            <person name="Nakamura S."/>
        </authorList>
    </citation>
    <scope>NUCLEOTIDE SEQUENCE</scope>
    <source>
        <strain evidence="13">JCM 6377</strain>
    </source>
</reference>
<dbReference type="OrthoDB" id="9807790at2"/>
<dbReference type="PROSITE" id="PS50901">
    <property type="entry name" value="FTSK"/>
    <property type="match status" value="3"/>
</dbReference>
<dbReference type="NCBIfam" id="TIGR03924">
    <property type="entry name" value="T7SS_EccC_a"/>
    <property type="match status" value="1"/>
</dbReference>
<keyword evidence="2" id="KW-1003">Cell membrane</keyword>
<reference evidence="13 16" key="2">
    <citation type="journal article" date="2019" name="Emerg. Microbes Infect.">
        <title>Comprehensive subspecies identification of 175 nontuberculous mycobacteria species based on 7547 genomic profiles.</title>
        <authorList>
            <person name="Matsumoto Y."/>
            <person name="Kinjo T."/>
            <person name="Motooka D."/>
            <person name="Nabeya D."/>
            <person name="Jung N."/>
            <person name="Uechi K."/>
            <person name="Horii T."/>
            <person name="Iida T."/>
            <person name="Fujita J."/>
            <person name="Nakamura S."/>
        </authorList>
    </citation>
    <scope>NUCLEOTIDE SEQUENCE [LARGE SCALE GENOMIC DNA]</scope>
    <source>
        <strain evidence="13 16">JCM 6377</strain>
    </source>
</reference>
<evidence type="ECO:0000313" key="16">
    <source>
        <dbReference type="Proteomes" id="UP000465302"/>
    </source>
</evidence>
<evidence type="ECO:0000256" key="1">
    <source>
        <dbReference type="ARBA" id="ARBA00004651"/>
    </source>
</evidence>
<name>A0A2A7MYG9_MYCAG</name>
<dbReference type="NCBIfam" id="TIGR03925">
    <property type="entry name" value="T7SS_EccC_b"/>
    <property type="match status" value="1"/>
</dbReference>
<evidence type="ECO:0000256" key="3">
    <source>
        <dbReference type="ARBA" id="ARBA00022692"/>
    </source>
</evidence>
<feature type="domain" description="FtsK" evidence="12">
    <location>
        <begin position="1025"/>
        <end position="1209"/>
    </location>
</feature>
<dbReference type="Proteomes" id="UP000465302">
    <property type="component" value="Unassembled WGS sequence"/>
</dbReference>
<dbReference type="PANTHER" id="PTHR22683:SF1">
    <property type="entry name" value="TYPE VII SECRETION SYSTEM PROTEIN ESSC"/>
    <property type="match status" value="1"/>
</dbReference>
<keyword evidence="8 11" id="KW-0472">Membrane</keyword>
<comment type="subcellular location">
    <subcellularLocation>
        <location evidence="1">Cell membrane</location>
        <topology evidence="1">Multi-pass membrane protein</topology>
    </subcellularLocation>
</comment>
<dbReference type="EMBL" id="PDCP01000033">
    <property type="protein sequence ID" value="PEG36600.1"/>
    <property type="molecule type" value="Genomic_DNA"/>
</dbReference>
<organism evidence="14 15">
    <name type="scientific">Mycolicibacterium agri</name>
    <name type="common">Mycobacterium agri</name>
    <dbReference type="NCBI Taxonomy" id="36811"/>
    <lineage>
        <taxon>Bacteria</taxon>
        <taxon>Bacillati</taxon>
        <taxon>Actinomycetota</taxon>
        <taxon>Actinomycetes</taxon>
        <taxon>Mycobacteriales</taxon>
        <taxon>Mycobacteriaceae</taxon>
        <taxon>Mycolicibacterium</taxon>
    </lineage>
</organism>
<dbReference type="Gene3D" id="3.40.50.300">
    <property type="entry name" value="P-loop containing nucleotide triphosphate hydrolases"/>
    <property type="match status" value="4"/>
</dbReference>
<feature type="binding site" evidence="9">
    <location>
        <begin position="1042"/>
        <end position="1049"/>
    </location>
    <ligand>
        <name>ATP</name>
        <dbReference type="ChEBI" id="CHEBI:30616"/>
    </ligand>
</feature>
<keyword evidence="7 11" id="KW-1133">Transmembrane helix</keyword>
<sequence>MEFVTEPRLDAPPTDLGEVVVRPPPEVRRDAPANPLARLLPLALMVATVGMMVFYFTSGATVTRNPMFMFFPVMMLGSLLGTVVFGARGGNRTAEINMDRRDYLRYLASLDVTITKTAENQHRSLWWRHPDPTALWTLVGTRRMWERTPDDVDFGQVRVGTASQDLSTPLVSPELGPVEDLDPVTTSELRRLIRRRSTVADLPVALELNAAAAYCIDGETSAGRALARAMVCQLAVLHSPAHLRIVAVVDALTGAEWEWLKWLPHHQHPHATDDAGAARMTYTSLTSAEAALNSECRVVVVIDGGLATREHAASSASAAATLLELGTSCHDIADRNGMRLTVTRDALIGQSSAGDQTAARPDGMTTGQALACARRISAFRPAAVGEAAAVTSAAWPDLMGIGDIGRLDPVTVWRRRSAGRRLRVPIGVCEQGLPVELDIKEAAANGMGPHGLCIGATGSGKSEFLRTLTLGMITAHPPETLNLVLVDFKGGATFLGFERAPHVAAVITNLADEAHLVARMKDAIAGEMNRRQELLRTAGNFANLAEYERARAAGRGLAPLPVLFIVVDEFSELLSQHPDFIDLFIAVGRLGRSLGMHLLLASQRLDEGRLRGLESHLSYRICLKTFSTSESRAVLGVPDAYHLPSNPGAAFLKTGSEDPRRFQTAYVSGPYTERSSREADPAVAPVPRLFTAAPMGRVTVASEQTAESVSSRTTLEAALDRLQGYGPPAHRVWLPPLTEPPMLDTLLQHTGAPASLTVPIGLVDCPFEQRRDLLIAQLGGAAGNVAVVGGPRSGKSTAVCTLIAALAETHDPSEVQIYCLDFGGGTLSSLLPLPHVGSVAGRRDAELVRRTVVHLESLLRARETEPVSGHVFLVIDGWATVRQEFETLESTITALAARGLSYGIHVVVAASRWAEIRPALKDQIGTRIELRLGDPAESEMDRKRARQLMQSPPGRGITHDGREFVIALPKPDAACVDRLHARYGGHVAPPIEILPTRVELDAIAERFMPSRPATEILLGIGEADLSPVAVNFGAEAHFVVLGEGECGKTATLRTLCREIVRTNTPRTAQLFIVDYRRALLGVVETDHLAGYTPSAAAIAPQVTGLLERLAARMPGAEVTQQQLRERSWWSGPELYVVIDDYDLVATANGTNPLAPLLDYLPYAKDLGLHIVVARRSGGAARALFDPVLSRLRDLGCMGLMMSASPDEGVLLGSVRPSPLPPGRGTFIRRSHADELVQVAWSDPA</sequence>
<evidence type="ECO:0000313" key="14">
    <source>
        <dbReference type="EMBL" id="PEG36600.1"/>
    </source>
</evidence>
<keyword evidence="4" id="KW-0677">Repeat</keyword>
<proteinExistence type="predicted"/>
<dbReference type="InterPro" id="IPR002543">
    <property type="entry name" value="FtsK_dom"/>
</dbReference>
<keyword evidence="15" id="KW-1185">Reference proteome</keyword>
<reference evidence="14 15" key="1">
    <citation type="submission" date="2017-10" db="EMBL/GenBank/DDBJ databases">
        <title>The new phylogeny of genus Mycobacterium.</title>
        <authorList>
            <person name="Tortoli E."/>
            <person name="Trovato A."/>
            <person name="Cirillo D.M."/>
        </authorList>
    </citation>
    <scope>NUCLEOTIDE SEQUENCE [LARGE SCALE GENOMIC DNA]</scope>
    <source>
        <strain evidence="14 15">CCUG37673</strain>
    </source>
</reference>
<evidence type="ECO:0000256" key="2">
    <source>
        <dbReference type="ARBA" id="ARBA00022475"/>
    </source>
</evidence>
<evidence type="ECO:0000256" key="8">
    <source>
        <dbReference type="ARBA" id="ARBA00023136"/>
    </source>
</evidence>
<evidence type="ECO:0000256" key="7">
    <source>
        <dbReference type="ARBA" id="ARBA00022989"/>
    </source>
</evidence>
<dbReference type="InterPro" id="IPR050206">
    <property type="entry name" value="FtsK/SpoIIIE/SftA"/>
</dbReference>
<feature type="region of interest" description="Disordered" evidence="10">
    <location>
        <begin position="1"/>
        <end position="20"/>
    </location>
</feature>
<dbReference type="PANTHER" id="PTHR22683">
    <property type="entry name" value="SPORULATION PROTEIN RELATED"/>
    <property type="match status" value="1"/>
</dbReference>
<evidence type="ECO:0000313" key="15">
    <source>
        <dbReference type="Proteomes" id="UP000220914"/>
    </source>
</evidence>
<dbReference type="EMBL" id="BLKS01000001">
    <property type="protein sequence ID" value="GFG51978.1"/>
    <property type="molecule type" value="Genomic_DNA"/>
</dbReference>